<dbReference type="HOGENOM" id="CLU_1196300_0_0_1"/>
<feature type="domain" description="Myb/SANT-like" evidence="2">
    <location>
        <begin position="18"/>
        <end position="83"/>
    </location>
</feature>
<evidence type="ECO:0000313" key="3">
    <source>
        <dbReference type="EMBL" id="ERM98904.1"/>
    </source>
</evidence>
<feature type="region of interest" description="Disordered" evidence="1">
    <location>
        <begin position="137"/>
        <end position="186"/>
    </location>
</feature>
<evidence type="ECO:0000259" key="2">
    <source>
        <dbReference type="Pfam" id="PF12776"/>
    </source>
</evidence>
<dbReference type="PANTHER" id="PTHR46929">
    <property type="entry name" value="EXPRESSED PROTEIN"/>
    <property type="match status" value="1"/>
</dbReference>
<dbReference type="Proteomes" id="UP000017836">
    <property type="component" value="Unassembled WGS sequence"/>
</dbReference>
<organism evidence="3 4">
    <name type="scientific">Amborella trichopoda</name>
    <dbReference type="NCBI Taxonomy" id="13333"/>
    <lineage>
        <taxon>Eukaryota</taxon>
        <taxon>Viridiplantae</taxon>
        <taxon>Streptophyta</taxon>
        <taxon>Embryophyta</taxon>
        <taxon>Tracheophyta</taxon>
        <taxon>Spermatophyta</taxon>
        <taxon>Magnoliopsida</taxon>
        <taxon>Amborellales</taxon>
        <taxon>Amborellaceae</taxon>
        <taxon>Amborella</taxon>
    </lineage>
</organism>
<accession>W1NW43</accession>
<dbReference type="EMBL" id="KI395136">
    <property type="protein sequence ID" value="ERM98904.1"/>
    <property type="molecule type" value="Genomic_DNA"/>
</dbReference>
<gene>
    <name evidence="3" type="ORF">AMTR_s00114p00074070</name>
</gene>
<evidence type="ECO:0000313" key="4">
    <source>
        <dbReference type="Proteomes" id="UP000017836"/>
    </source>
</evidence>
<sequence length="232" mass="26730">MQGLSIMESLPRTQKRIEWVPNWDEFFAGLLVDQVNKGKKIEKGFSKESWCYMTHEFNRKFYQNLNKDQLKHRHGYFRKEYNMAHPEAKPFQRRILPLHESLGIIFGNPTADGSCILSSHNGEASKEANDVMLTLQSPTTFSDSPDVLHEDSLGSRDDESTPIQPKHRRSTESLRLFHGKRTRKGPGEIMAEALQEIAASARYRVTMSVANGRRHDTMKDRKSFECGKCEEE</sequence>
<dbReference type="PANTHER" id="PTHR46929:SF3">
    <property type="entry name" value="MYB_SANT-LIKE DOMAIN-CONTAINING PROTEIN"/>
    <property type="match status" value="1"/>
</dbReference>
<reference evidence="4" key="1">
    <citation type="journal article" date="2013" name="Science">
        <title>The Amborella genome and the evolution of flowering plants.</title>
        <authorList>
            <consortium name="Amborella Genome Project"/>
        </authorList>
    </citation>
    <scope>NUCLEOTIDE SEQUENCE [LARGE SCALE GENOMIC DNA]</scope>
</reference>
<evidence type="ECO:0000256" key="1">
    <source>
        <dbReference type="SAM" id="MobiDB-lite"/>
    </source>
</evidence>
<dbReference type="AlphaFoldDB" id="W1NW43"/>
<dbReference type="Pfam" id="PF12776">
    <property type="entry name" value="Myb_DNA-bind_3"/>
    <property type="match status" value="1"/>
</dbReference>
<protein>
    <recommendedName>
        <fullName evidence="2">Myb/SANT-like domain-containing protein</fullName>
    </recommendedName>
</protein>
<keyword evidence="4" id="KW-1185">Reference proteome</keyword>
<name>W1NW43_AMBTC</name>
<proteinExistence type="predicted"/>
<dbReference type="InterPro" id="IPR024752">
    <property type="entry name" value="Myb/SANT-like_dom"/>
</dbReference>
<dbReference type="Gramene" id="ERM98904">
    <property type="protein sequence ID" value="ERM98904"/>
    <property type="gene ID" value="AMTR_s00114p00074070"/>
</dbReference>
<feature type="compositionally biased region" description="Basic and acidic residues" evidence="1">
    <location>
        <begin position="146"/>
        <end position="159"/>
    </location>
</feature>